<dbReference type="AlphaFoldDB" id="A0A9D1RCL3"/>
<dbReference type="EMBL" id="DXGE01000016">
    <property type="protein sequence ID" value="HIW85623.1"/>
    <property type="molecule type" value="Genomic_DNA"/>
</dbReference>
<sequence length="321" mass="35710">MNSMKAVKAYEPNDGDLEKISAFTRREFAREELYVFEAVLCDNDIDRDFEKFSTGALETLQKLFIGKTGIKNHSMLAEDQTARVFDTFLEKIPGKKTADGEDYVALKAKAYMVRTAENEALIKDIDAGIKKEVSVSCSAKKRLCSVCGTDKSSAYCAHRPGQEYGGVLCYTVLDEISDAYEFSFVAVPAQRSAGVEKAFDKKEDGIMTQDIITKLKNGGTAVSDSEAAYIVGLVQELSDDAELGREYRKTLVKDLVKLCGRELPQLDINVFKRLAGIMTAKELVTFKEAFEKQRAEREKPAPQLARQKEQGARGALSEFRI</sequence>
<comment type="caution">
    <text evidence="2">The sequence shown here is derived from an EMBL/GenBank/DDBJ whole genome shotgun (WGS) entry which is preliminary data.</text>
</comment>
<feature type="region of interest" description="Disordered" evidence="1">
    <location>
        <begin position="294"/>
        <end position="321"/>
    </location>
</feature>
<accession>A0A9D1RCL3</accession>
<reference evidence="2" key="1">
    <citation type="journal article" date="2021" name="PeerJ">
        <title>Extensive microbial diversity within the chicken gut microbiome revealed by metagenomics and culture.</title>
        <authorList>
            <person name="Gilroy R."/>
            <person name="Ravi A."/>
            <person name="Getino M."/>
            <person name="Pursley I."/>
            <person name="Horton D.L."/>
            <person name="Alikhan N.F."/>
            <person name="Baker D."/>
            <person name="Gharbi K."/>
            <person name="Hall N."/>
            <person name="Watson M."/>
            <person name="Adriaenssens E.M."/>
            <person name="Foster-Nyarko E."/>
            <person name="Jarju S."/>
            <person name="Secka A."/>
            <person name="Antonio M."/>
            <person name="Oren A."/>
            <person name="Chaudhuri R.R."/>
            <person name="La Ragione R."/>
            <person name="Hildebrand F."/>
            <person name="Pallen M.J."/>
        </authorList>
    </citation>
    <scope>NUCLEOTIDE SEQUENCE</scope>
    <source>
        <strain evidence="2">421</strain>
    </source>
</reference>
<evidence type="ECO:0000313" key="3">
    <source>
        <dbReference type="Proteomes" id="UP000824205"/>
    </source>
</evidence>
<evidence type="ECO:0000256" key="1">
    <source>
        <dbReference type="SAM" id="MobiDB-lite"/>
    </source>
</evidence>
<organism evidence="2 3">
    <name type="scientific">Candidatus Eubacterium faecipullorum</name>
    <dbReference type="NCBI Taxonomy" id="2838571"/>
    <lineage>
        <taxon>Bacteria</taxon>
        <taxon>Bacillati</taxon>
        <taxon>Bacillota</taxon>
        <taxon>Clostridia</taxon>
        <taxon>Eubacteriales</taxon>
        <taxon>Eubacteriaceae</taxon>
        <taxon>Eubacterium</taxon>
    </lineage>
</organism>
<reference evidence="2" key="2">
    <citation type="submission" date="2021-04" db="EMBL/GenBank/DDBJ databases">
        <authorList>
            <person name="Gilroy R."/>
        </authorList>
    </citation>
    <scope>NUCLEOTIDE SEQUENCE</scope>
    <source>
        <strain evidence="2">421</strain>
    </source>
</reference>
<name>A0A9D1RCL3_9FIRM</name>
<protein>
    <submittedName>
        <fullName evidence="2">Uncharacterized protein</fullName>
    </submittedName>
</protein>
<proteinExistence type="predicted"/>
<gene>
    <name evidence="2" type="ORF">IAA48_03920</name>
</gene>
<evidence type="ECO:0000313" key="2">
    <source>
        <dbReference type="EMBL" id="HIW85623.1"/>
    </source>
</evidence>
<feature type="compositionally biased region" description="Basic and acidic residues" evidence="1">
    <location>
        <begin position="294"/>
        <end position="311"/>
    </location>
</feature>
<dbReference type="Proteomes" id="UP000824205">
    <property type="component" value="Unassembled WGS sequence"/>
</dbReference>